<organism evidence="6 7">
    <name type="scientific">Micromonospora vulcania</name>
    <dbReference type="NCBI Taxonomy" id="1441873"/>
    <lineage>
        <taxon>Bacteria</taxon>
        <taxon>Bacillati</taxon>
        <taxon>Actinomycetota</taxon>
        <taxon>Actinomycetes</taxon>
        <taxon>Micromonosporales</taxon>
        <taxon>Micromonosporaceae</taxon>
        <taxon>Micromonospora</taxon>
    </lineage>
</organism>
<name>A0ABW1H9Z5_9ACTN</name>
<dbReference type="NCBIfam" id="TIGR00724">
    <property type="entry name" value="urea_amlyse_rel"/>
    <property type="match status" value="1"/>
</dbReference>
<evidence type="ECO:0000259" key="5">
    <source>
        <dbReference type="SMART" id="SM00797"/>
    </source>
</evidence>
<dbReference type="PANTHER" id="PTHR43309:SF3">
    <property type="entry name" value="5-OXOPROLINASE SUBUNIT C"/>
    <property type="match status" value="1"/>
</dbReference>
<evidence type="ECO:0000256" key="3">
    <source>
        <dbReference type="ARBA" id="ARBA00022840"/>
    </source>
</evidence>
<protein>
    <submittedName>
        <fullName evidence="6">Biotin-dependent carboxyltransferase family protein</fullName>
    </submittedName>
</protein>
<keyword evidence="1" id="KW-0547">Nucleotide-binding</keyword>
<dbReference type="Gene3D" id="2.40.100.10">
    <property type="entry name" value="Cyclophilin-like"/>
    <property type="match status" value="1"/>
</dbReference>
<dbReference type="InterPro" id="IPR003778">
    <property type="entry name" value="CT_A_B"/>
</dbReference>
<dbReference type="Proteomes" id="UP001596226">
    <property type="component" value="Unassembled WGS sequence"/>
</dbReference>
<gene>
    <name evidence="6" type="ORF">ACFQGL_19265</name>
</gene>
<dbReference type="SUPFAM" id="SSF50891">
    <property type="entry name" value="Cyclophilin-like"/>
    <property type="match status" value="1"/>
</dbReference>
<evidence type="ECO:0000313" key="6">
    <source>
        <dbReference type="EMBL" id="MFC5925486.1"/>
    </source>
</evidence>
<keyword evidence="3" id="KW-0067">ATP-binding</keyword>
<dbReference type="PANTHER" id="PTHR43309">
    <property type="entry name" value="5-OXOPROLINASE SUBUNIT C"/>
    <property type="match status" value="1"/>
</dbReference>
<evidence type="ECO:0000313" key="7">
    <source>
        <dbReference type="Proteomes" id="UP001596226"/>
    </source>
</evidence>
<keyword evidence="2" id="KW-0378">Hydrolase</keyword>
<evidence type="ECO:0000256" key="1">
    <source>
        <dbReference type="ARBA" id="ARBA00022741"/>
    </source>
</evidence>
<dbReference type="InterPro" id="IPR052708">
    <property type="entry name" value="PxpC"/>
</dbReference>
<feature type="domain" description="Carboxyltransferase" evidence="5">
    <location>
        <begin position="61"/>
        <end position="320"/>
    </location>
</feature>
<dbReference type="RefSeq" id="WP_377513785.1">
    <property type="nucleotide sequence ID" value="NZ_JBHSQS010000011.1"/>
</dbReference>
<comment type="caution">
    <text evidence="6">The sequence shown here is derived from an EMBL/GenBank/DDBJ whole genome shotgun (WGS) entry which is preliminary data.</text>
</comment>
<proteinExistence type="predicted"/>
<feature type="compositionally biased region" description="Low complexity" evidence="4">
    <location>
        <begin position="18"/>
        <end position="27"/>
    </location>
</feature>
<dbReference type="SMART" id="SM00797">
    <property type="entry name" value="AHS2"/>
    <property type="match status" value="1"/>
</dbReference>
<keyword evidence="7" id="KW-1185">Reference proteome</keyword>
<dbReference type="Pfam" id="PF02626">
    <property type="entry name" value="CT_A_B"/>
    <property type="match status" value="1"/>
</dbReference>
<evidence type="ECO:0000256" key="2">
    <source>
        <dbReference type="ARBA" id="ARBA00022801"/>
    </source>
</evidence>
<feature type="region of interest" description="Disordered" evidence="4">
    <location>
        <begin position="1"/>
        <end position="36"/>
    </location>
</feature>
<accession>A0ABW1H9Z5</accession>
<reference evidence="7" key="1">
    <citation type="journal article" date="2019" name="Int. J. Syst. Evol. Microbiol.">
        <title>The Global Catalogue of Microorganisms (GCM) 10K type strain sequencing project: providing services to taxonomists for standard genome sequencing and annotation.</title>
        <authorList>
            <consortium name="The Broad Institute Genomics Platform"/>
            <consortium name="The Broad Institute Genome Sequencing Center for Infectious Disease"/>
            <person name="Wu L."/>
            <person name="Ma J."/>
        </authorList>
    </citation>
    <scope>NUCLEOTIDE SEQUENCE [LARGE SCALE GENOMIC DNA]</scope>
    <source>
        <strain evidence="7">CGMCC 4.7144</strain>
    </source>
</reference>
<dbReference type="EMBL" id="JBHSQS010000011">
    <property type="protein sequence ID" value="MFC5925486.1"/>
    <property type="molecule type" value="Genomic_DNA"/>
</dbReference>
<dbReference type="InterPro" id="IPR029000">
    <property type="entry name" value="Cyclophilin-like_dom_sf"/>
</dbReference>
<sequence>MAAGGPHRPGALRRARRPAGPARPGRAGPDGGGVTGPVEIEVLRAGALTTVQDLGRPGWAHLGVPRSGALDPAALRLANRLVGNPEHAAGLEITLTGCVLRLTRAATVAITGAEVAVHAGDRPGDTGRPLSLPAGTVLRIGPAPRGVRSWVAVAGGIDVPPVLGSRATDTLSGLGPPPLRDGDRLPLGQPLGEPAPVDLTVGTAAPAELHLTLHPGPRDDWFTPAALDRLFGTAYTVSPVSNRVGARLAGATLPRAIAGELPSEGIVLGAVQVPADGQPLIFLADHPTTGGYPVIGVVSDVTPLAQARPGTTVRFHGPQR</sequence>
<evidence type="ECO:0000256" key="4">
    <source>
        <dbReference type="SAM" id="MobiDB-lite"/>
    </source>
</evidence>